<sequence>MPHAGMPAPRALALAIEPFAGQVYFSPECHRGYAALGFGPSPGKAGEVQMPDGPAYFCSRGSVMGQVPGEVIASAFGVFNPAAVVPAVTYGWTLTDAATICAARTHGAVAQLRRILGPAPDGIDRIVELLRRATDGLSVAGKPLFAGLLAQGLPGDPLADAWRLADQLREYRGDVHVNAWTSAGFDAAEIGLITELYWGIPLRSYVRTRAWNDDDLDAAEARLTGRGLLRDGAFTDAGRAAREAIEVTTDEGCAPIVAALGDDLGEVLSRVGGWSQQVQAGSGYLAGPQDLAALVSTGLG</sequence>
<dbReference type="Pfam" id="PF21863">
    <property type="entry name" value="HTH_67"/>
    <property type="match status" value="1"/>
</dbReference>
<gene>
    <name evidence="1" type="ORF">KV112_09840</name>
</gene>
<dbReference type="InterPro" id="IPR054058">
    <property type="entry name" value="HTH_67"/>
</dbReference>
<dbReference type="NCBIfam" id="NF047719">
    <property type="entry name" value="SCO6745_fam_HTH"/>
    <property type="match status" value="1"/>
</dbReference>
<evidence type="ECO:0000313" key="1">
    <source>
        <dbReference type="EMBL" id="MEB3050030.1"/>
    </source>
</evidence>
<comment type="caution">
    <text evidence="1">The sequence shown here is derived from an EMBL/GenBank/DDBJ whole genome shotgun (WGS) entry which is preliminary data.</text>
</comment>
<keyword evidence="2" id="KW-1185">Reference proteome</keyword>
<accession>A0ABU5YJ06</accession>
<organism evidence="1 2">
    <name type="scientific">[Mycobacterium] zoologicum</name>
    <dbReference type="NCBI Taxonomy" id="2872311"/>
    <lineage>
        <taxon>Bacteria</taxon>
        <taxon>Bacillati</taxon>
        <taxon>Actinomycetota</taxon>
        <taxon>Actinomycetes</taxon>
        <taxon>Mycobacteriales</taxon>
        <taxon>Mycobacteriaceae</taxon>
        <taxon>Mycolicibacter</taxon>
    </lineage>
</organism>
<protein>
    <submittedName>
        <fullName evidence="1">Uncharacterized protein</fullName>
    </submittedName>
</protein>
<reference evidence="1 2" key="1">
    <citation type="submission" date="2023-12" db="EMBL/GenBank/DDBJ databases">
        <title>Description of new species of Mycobacterium terrae complex isolated from sewage at the Sao Paulo Zoological Park Foundation in Brazil.</title>
        <authorList>
            <person name="Romagnoli C.L."/>
            <person name="Conceicao E.C."/>
            <person name="Machado E."/>
            <person name="Barreto L.B.P.F."/>
            <person name="Sharma A."/>
            <person name="Silva N.M."/>
            <person name="Marques L.E."/>
            <person name="Juliana M.A."/>
            <person name="Lourenco M.C.S."/>
            <person name="Digiampietri L.A."/>
            <person name="Suffys P.N."/>
            <person name="Viana-Niero C."/>
        </authorList>
    </citation>
    <scope>NUCLEOTIDE SEQUENCE [LARGE SCALE GENOMIC DNA]</scope>
    <source>
        <strain evidence="1 2">MYC123</strain>
    </source>
</reference>
<dbReference type="RefSeq" id="WP_224864205.1">
    <property type="nucleotide sequence ID" value="NZ_JAYJJT010000009.1"/>
</dbReference>
<dbReference type="EMBL" id="JAYJJT010000009">
    <property type="protein sequence ID" value="MEB3050030.1"/>
    <property type="molecule type" value="Genomic_DNA"/>
</dbReference>
<dbReference type="Proteomes" id="UP001299046">
    <property type="component" value="Unassembled WGS sequence"/>
</dbReference>
<name>A0ABU5YJ06_9MYCO</name>
<evidence type="ECO:0000313" key="2">
    <source>
        <dbReference type="Proteomes" id="UP001299046"/>
    </source>
</evidence>
<proteinExistence type="predicted"/>